<sequence>PGATPRPGQSVACVLTDYIDASAGEREGQDGKYGGGGEGSGEVRGPSLFAFLSFQSFASSLVCQPRMLSNHFSSTASTSPEADSGHDDASGDDAMDAERRKKKHRRNRTTFTTYQLHELERAFEKSHYPDVWFQNRRAKWRRQEKVECAKLGDSLPIPSSPGASQYVPPLPLDPWLTPPISLVTPVLTSQSMASYPEFFAASPLSASSTLTPSLSSLAGVFNPGLVKQRAAEMHMSDSKASCIASLRVKAREHVEKYGVNTM</sequence>
<name>A0ABD0LQI5_9CAEN</name>
<dbReference type="GO" id="GO:0005634">
    <property type="term" value="C:nucleus"/>
    <property type="evidence" value="ECO:0007669"/>
    <property type="project" value="UniProtKB-SubCell"/>
</dbReference>
<dbReference type="InterPro" id="IPR001356">
    <property type="entry name" value="HD"/>
</dbReference>
<reference evidence="5 6" key="1">
    <citation type="journal article" date="2023" name="Sci. Data">
        <title>Genome assembly of the Korean intertidal mud-creeper Batillaria attramentaria.</title>
        <authorList>
            <person name="Patra A.K."/>
            <person name="Ho P.T."/>
            <person name="Jun S."/>
            <person name="Lee S.J."/>
            <person name="Kim Y."/>
            <person name="Won Y.J."/>
        </authorList>
    </citation>
    <scope>NUCLEOTIDE SEQUENCE [LARGE SCALE GENOMIC DNA]</scope>
    <source>
        <strain evidence="5">Wonlab-2016</strain>
    </source>
</reference>
<evidence type="ECO:0000313" key="6">
    <source>
        <dbReference type="Proteomes" id="UP001519460"/>
    </source>
</evidence>
<evidence type="ECO:0000256" key="3">
    <source>
        <dbReference type="SAM" id="MobiDB-lite"/>
    </source>
</evidence>
<protein>
    <recommendedName>
        <fullName evidence="4">Homeobox domain-containing protein</fullName>
    </recommendedName>
</protein>
<keyword evidence="1 2" id="KW-0238">DNA-binding</keyword>
<gene>
    <name evidence="5" type="ORF">BaRGS_00007023</name>
</gene>
<evidence type="ECO:0000313" key="5">
    <source>
        <dbReference type="EMBL" id="KAK7501592.1"/>
    </source>
</evidence>
<keyword evidence="1 2" id="KW-0371">Homeobox</keyword>
<evidence type="ECO:0000256" key="1">
    <source>
        <dbReference type="PROSITE-ProRule" id="PRU00108"/>
    </source>
</evidence>
<dbReference type="SMART" id="SM00389">
    <property type="entry name" value="HOX"/>
    <property type="match status" value="1"/>
</dbReference>
<accession>A0ABD0LQI5</accession>
<evidence type="ECO:0000256" key="2">
    <source>
        <dbReference type="RuleBase" id="RU000682"/>
    </source>
</evidence>
<dbReference type="InterPro" id="IPR009057">
    <property type="entry name" value="Homeodomain-like_sf"/>
</dbReference>
<evidence type="ECO:0000259" key="4">
    <source>
        <dbReference type="PROSITE" id="PS50071"/>
    </source>
</evidence>
<dbReference type="Proteomes" id="UP001519460">
    <property type="component" value="Unassembled WGS sequence"/>
</dbReference>
<dbReference type="PROSITE" id="PS50071">
    <property type="entry name" value="HOMEOBOX_2"/>
    <property type="match status" value="1"/>
</dbReference>
<feature type="non-terminal residue" evidence="5">
    <location>
        <position position="1"/>
    </location>
</feature>
<keyword evidence="1 2" id="KW-0539">Nucleus</keyword>
<dbReference type="EMBL" id="JACVVK020000030">
    <property type="protein sequence ID" value="KAK7501592.1"/>
    <property type="molecule type" value="Genomic_DNA"/>
</dbReference>
<dbReference type="SUPFAM" id="SSF46689">
    <property type="entry name" value="Homeodomain-like"/>
    <property type="match status" value="1"/>
</dbReference>
<dbReference type="CDD" id="cd00086">
    <property type="entry name" value="homeodomain"/>
    <property type="match status" value="1"/>
</dbReference>
<feature type="compositionally biased region" description="Polar residues" evidence="3">
    <location>
        <begin position="72"/>
        <end position="81"/>
    </location>
</feature>
<dbReference type="PANTHER" id="PTHR46271">
    <property type="entry name" value="HOMEOBOX PROTEIN, PUTATIVE-RELATED"/>
    <property type="match status" value="1"/>
</dbReference>
<dbReference type="Gene3D" id="1.10.10.60">
    <property type="entry name" value="Homeodomain-like"/>
    <property type="match status" value="1"/>
</dbReference>
<organism evidence="5 6">
    <name type="scientific">Batillaria attramentaria</name>
    <dbReference type="NCBI Taxonomy" id="370345"/>
    <lineage>
        <taxon>Eukaryota</taxon>
        <taxon>Metazoa</taxon>
        <taxon>Spiralia</taxon>
        <taxon>Lophotrochozoa</taxon>
        <taxon>Mollusca</taxon>
        <taxon>Gastropoda</taxon>
        <taxon>Caenogastropoda</taxon>
        <taxon>Sorbeoconcha</taxon>
        <taxon>Cerithioidea</taxon>
        <taxon>Batillariidae</taxon>
        <taxon>Batillaria</taxon>
    </lineage>
</organism>
<feature type="domain" description="Homeobox" evidence="4">
    <location>
        <begin position="131"/>
        <end position="143"/>
    </location>
</feature>
<feature type="region of interest" description="Disordered" evidence="3">
    <location>
        <begin position="72"/>
        <end position="107"/>
    </location>
</feature>
<dbReference type="PANTHER" id="PTHR46271:SF4">
    <property type="entry name" value="HOMEOBOX PROTEIN, PUTATIVE-RELATED"/>
    <property type="match status" value="1"/>
</dbReference>
<feature type="DNA-binding region" description="Homeobox" evidence="1">
    <location>
        <begin position="133"/>
        <end position="144"/>
    </location>
</feature>
<dbReference type="InterPro" id="IPR043562">
    <property type="entry name" value="RAX/RAX2"/>
</dbReference>
<comment type="subcellular location">
    <subcellularLocation>
        <location evidence="1 2">Nucleus</location>
    </subcellularLocation>
</comment>
<proteinExistence type="predicted"/>
<dbReference type="AlphaFoldDB" id="A0ABD0LQI5"/>
<comment type="caution">
    <text evidence="5">The sequence shown here is derived from an EMBL/GenBank/DDBJ whole genome shotgun (WGS) entry which is preliminary data.</text>
</comment>
<dbReference type="Pfam" id="PF00046">
    <property type="entry name" value="Homeodomain"/>
    <property type="match status" value="1"/>
</dbReference>
<dbReference type="GO" id="GO:0003677">
    <property type="term" value="F:DNA binding"/>
    <property type="evidence" value="ECO:0007669"/>
    <property type="project" value="UniProtKB-UniRule"/>
</dbReference>
<keyword evidence="6" id="KW-1185">Reference proteome</keyword>